<dbReference type="Pfam" id="PF04228">
    <property type="entry name" value="Zn_peptidase"/>
    <property type="match status" value="1"/>
</dbReference>
<dbReference type="AlphaFoldDB" id="A0A5C8HQY2"/>
<dbReference type="PANTHER" id="PTHR30168">
    <property type="entry name" value="PUTATIVE MEMBRANE PROTEIN YPFJ"/>
    <property type="match status" value="1"/>
</dbReference>
<evidence type="ECO:0000256" key="1">
    <source>
        <dbReference type="ARBA" id="ARBA00004167"/>
    </source>
</evidence>
<gene>
    <name evidence="7" type="ORF">FVP60_06290</name>
</gene>
<proteinExistence type="predicted"/>
<keyword evidence="8" id="KW-1185">Reference proteome</keyword>
<evidence type="ECO:0000313" key="7">
    <source>
        <dbReference type="EMBL" id="TXK06550.1"/>
    </source>
</evidence>
<dbReference type="Proteomes" id="UP000321196">
    <property type="component" value="Unassembled WGS sequence"/>
</dbReference>
<organism evidence="7 8">
    <name type="scientific">Microbacterium mitrae</name>
    <dbReference type="NCBI Taxonomy" id="664640"/>
    <lineage>
        <taxon>Bacteria</taxon>
        <taxon>Bacillati</taxon>
        <taxon>Actinomycetota</taxon>
        <taxon>Actinomycetes</taxon>
        <taxon>Micrococcales</taxon>
        <taxon>Microbacteriaceae</taxon>
        <taxon>Microbacterium</taxon>
    </lineage>
</organism>
<keyword evidence="4 6" id="KW-0472">Membrane</keyword>
<evidence type="ECO:0000256" key="3">
    <source>
        <dbReference type="ARBA" id="ARBA00022989"/>
    </source>
</evidence>
<keyword evidence="2 6" id="KW-0812">Transmembrane</keyword>
<comment type="caution">
    <text evidence="7">The sequence shown here is derived from an EMBL/GenBank/DDBJ whole genome shotgun (WGS) entry which is preliminary data.</text>
</comment>
<protein>
    <submittedName>
        <fullName evidence="7">Neutral zinc metallopeptidase</fullName>
    </submittedName>
</protein>
<sequence>MTFNPDADISNHRVRKSGRGAKVAGGAVGVGGIIALILALVTGGDFSQLLPMLGGSDTQEQAEPSGGTGLEKCQTGEDANTDDDCRLAGATLVLDSFWEQNVSGYSAPEMVIVEGSTSTPCGTASNAAGPFYCPSNQTVYIDPTFWQLMRDQFGASAGNLAQIYVLAHEWGHHVQYIKGVMRDHPNNGSGPDSNGVRTELQADCYAGAWVAHASEQKDDNGQTYMKAPTEAELVDALNAASAVGDDNIQKQSGGFVNPESWTHGSSEQRQRWFATGYQYGVGACNTFDVSGADL</sequence>
<dbReference type="PANTHER" id="PTHR30168:SF0">
    <property type="entry name" value="INNER MEMBRANE PROTEIN"/>
    <property type="match status" value="1"/>
</dbReference>
<feature type="region of interest" description="Disordered" evidence="5">
    <location>
        <begin position="52"/>
        <end position="78"/>
    </location>
</feature>
<reference evidence="7 8" key="1">
    <citation type="submission" date="2019-08" db="EMBL/GenBank/DDBJ databases">
        <authorList>
            <person name="Dong K."/>
        </authorList>
    </citation>
    <scope>NUCLEOTIDE SEQUENCE [LARGE SCALE GENOMIC DNA]</scope>
    <source>
        <strain evidence="7 8">M4-8</strain>
    </source>
</reference>
<comment type="subcellular location">
    <subcellularLocation>
        <location evidence="1">Membrane</location>
        <topology evidence="1">Single-pass membrane protein</topology>
    </subcellularLocation>
</comment>
<dbReference type="InterPro" id="IPR007343">
    <property type="entry name" value="Uncharacterised_pept_Zn_put"/>
</dbReference>
<evidence type="ECO:0000313" key="8">
    <source>
        <dbReference type="Proteomes" id="UP000321196"/>
    </source>
</evidence>
<dbReference type="EMBL" id="VRSW01000001">
    <property type="protein sequence ID" value="TXK06550.1"/>
    <property type="molecule type" value="Genomic_DNA"/>
</dbReference>
<feature type="transmembrane region" description="Helical" evidence="6">
    <location>
        <begin position="21"/>
        <end position="41"/>
    </location>
</feature>
<evidence type="ECO:0000256" key="4">
    <source>
        <dbReference type="ARBA" id="ARBA00023136"/>
    </source>
</evidence>
<dbReference type="OrthoDB" id="9774900at2"/>
<dbReference type="RefSeq" id="WP_147825355.1">
    <property type="nucleotide sequence ID" value="NZ_BAAARG010000001.1"/>
</dbReference>
<evidence type="ECO:0000256" key="6">
    <source>
        <dbReference type="SAM" id="Phobius"/>
    </source>
</evidence>
<name>A0A5C8HQY2_9MICO</name>
<evidence type="ECO:0000256" key="5">
    <source>
        <dbReference type="SAM" id="MobiDB-lite"/>
    </source>
</evidence>
<evidence type="ECO:0000256" key="2">
    <source>
        <dbReference type="ARBA" id="ARBA00022692"/>
    </source>
</evidence>
<accession>A0A5C8HQY2</accession>
<keyword evidence="3 6" id="KW-1133">Transmembrane helix</keyword>
<dbReference type="GO" id="GO:0016020">
    <property type="term" value="C:membrane"/>
    <property type="evidence" value="ECO:0007669"/>
    <property type="project" value="UniProtKB-SubCell"/>
</dbReference>